<dbReference type="GeneID" id="6070012"/>
<dbReference type="STRING" id="486041.B0CQR7"/>
<dbReference type="PANTHER" id="PTHR22775">
    <property type="entry name" value="SORTING NEXIN"/>
    <property type="match status" value="1"/>
</dbReference>
<gene>
    <name evidence="3" type="ORF">LACBIDRAFT_320654</name>
</gene>
<feature type="region of interest" description="Disordered" evidence="1">
    <location>
        <begin position="295"/>
        <end position="343"/>
    </location>
</feature>
<dbReference type="GO" id="GO:0035091">
    <property type="term" value="F:phosphatidylinositol binding"/>
    <property type="evidence" value="ECO:0007669"/>
    <property type="project" value="TreeGrafter"/>
</dbReference>
<dbReference type="EMBL" id="DS547091">
    <property type="protein sequence ID" value="EDR15081.1"/>
    <property type="molecule type" value="Genomic_DNA"/>
</dbReference>
<proteinExistence type="predicted"/>
<feature type="domain" description="PXA" evidence="2">
    <location>
        <begin position="93"/>
        <end position="220"/>
    </location>
</feature>
<evidence type="ECO:0000259" key="2">
    <source>
        <dbReference type="Pfam" id="PF02194"/>
    </source>
</evidence>
<feature type="compositionally biased region" description="Polar residues" evidence="1">
    <location>
        <begin position="295"/>
        <end position="315"/>
    </location>
</feature>
<dbReference type="PANTHER" id="PTHR22775:SF3">
    <property type="entry name" value="SORTING NEXIN-13"/>
    <property type="match status" value="1"/>
</dbReference>
<keyword evidence="4" id="KW-1185">Reference proteome</keyword>
<name>B0CQR7_LACBS</name>
<protein>
    <submittedName>
        <fullName evidence="3">Predicted protein</fullName>
    </submittedName>
</protein>
<dbReference type="Proteomes" id="UP000001194">
    <property type="component" value="Unassembled WGS sequence"/>
</dbReference>
<accession>B0CQR7</accession>
<feature type="compositionally biased region" description="Low complexity" evidence="1">
    <location>
        <begin position="328"/>
        <end position="343"/>
    </location>
</feature>
<evidence type="ECO:0000256" key="1">
    <source>
        <dbReference type="SAM" id="MobiDB-lite"/>
    </source>
</evidence>
<dbReference type="InterPro" id="IPR003114">
    <property type="entry name" value="Phox_assoc"/>
</dbReference>
<dbReference type="RefSeq" id="XP_001873289.1">
    <property type="nucleotide sequence ID" value="XM_001873254.1"/>
</dbReference>
<dbReference type="OrthoDB" id="5582218at2759"/>
<dbReference type="AlphaFoldDB" id="B0CQR7"/>
<dbReference type="Pfam" id="PF02194">
    <property type="entry name" value="PXA"/>
    <property type="match status" value="1"/>
</dbReference>
<reference evidence="3 4" key="1">
    <citation type="journal article" date="2008" name="Nature">
        <title>The genome of Laccaria bicolor provides insights into mycorrhizal symbiosis.</title>
        <authorList>
            <person name="Martin F."/>
            <person name="Aerts A."/>
            <person name="Ahren D."/>
            <person name="Brun A."/>
            <person name="Danchin E.G.J."/>
            <person name="Duchaussoy F."/>
            <person name="Gibon J."/>
            <person name="Kohler A."/>
            <person name="Lindquist E."/>
            <person name="Pereda V."/>
            <person name="Salamov A."/>
            <person name="Shapiro H.J."/>
            <person name="Wuyts J."/>
            <person name="Blaudez D."/>
            <person name="Buee M."/>
            <person name="Brokstein P."/>
            <person name="Canbaeck B."/>
            <person name="Cohen D."/>
            <person name="Courty P.E."/>
            <person name="Coutinho P.M."/>
            <person name="Delaruelle C."/>
            <person name="Detter J.C."/>
            <person name="Deveau A."/>
            <person name="DiFazio S."/>
            <person name="Duplessis S."/>
            <person name="Fraissinet-Tachet L."/>
            <person name="Lucic E."/>
            <person name="Frey-Klett P."/>
            <person name="Fourrey C."/>
            <person name="Feussner I."/>
            <person name="Gay G."/>
            <person name="Grimwood J."/>
            <person name="Hoegger P.J."/>
            <person name="Jain P."/>
            <person name="Kilaru S."/>
            <person name="Labbe J."/>
            <person name="Lin Y.C."/>
            <person name="Legue V."/>
            <person name="Le Tacon F."/>
            <person name="Marmeisse R."/>
            <person name="Melayah D."/>
            <person name="Montanini B."/>
            <person name="Muratet M."/>
            <person name="Nehls U."/>
            <person name="Niculita-Hirzel H."/>
            <person name="Oudot-Le Secq M.P."/>
            <person name="Peter M."/>
            <person name="Quesneville H."/>
            <person name="Rajashekar B."/>
            <person name="Reich M."/>
            <person name="Rouhier N."/>
            <person name="Schmutz J."/>
            <person name="Yin T."/>
            <person name="Chalot M."/>
            <person name="Henrissat B."/>
            <person name="Kuees U."/>
            <person name="Lucas S."/>
            <person name="Van de Peer Y."/>
            <person name="Podila G.K."/>
            <person name="Polle A."/>
            <person name="Pukkila P.J."/>
            <person name="Richardson P.M."/>
            <person name="Rouze P."/>
            <person name="Sanders I.R."/>
            <person name="Stajich J.E."/>
            <person name="Tunlid A."/>
            <person name="Tuskan G."/>
            <person name="Grigoriev I.V."/>
        </authorList>
    </citation>
    <scope>NUCLEOTIDE SEQUENCE [LARGE SCALE GENOMIC DNA]</scope>
    <source>
        <strain evidence="4">S238N-H82 / ATCC MYA-4686</strain>
    </source>
</reference>
<evidence type="ECO:0000313" key="4">
    <source>
        <dbReference type="Proteomes" id="UP000001194"/>
    </source>
</evidence>
<dbReference type="InParanoid" id="B0CQR7"/>
<sequence>MPTTKETKAKAERTLSLARVMNQIISDITCAEHNPSSSRATMSSFTRHRPAQSSIASVGPNKLTQQSLAKRLLFHSHPTDELPPLFISETLPPELTAEVYDFIALALRAYINPWWTKITRYDKEFLPQVTHILVIVIRALELRIQRLDFPALVFHDIPTILSQHYADYRNALSKLSTSYASGGAASLPQLFSQMQPHTAILPDGKIDPEYFRQVFDYILRPWFIQKTILDLLGPSAEEEYMGPLSAPPSSFSFHNLLIIILSVLQSFSGACIALIHAYKQAIITIKLVQHSPPYRSSTLPPQTGHTVPPSTSPVADQSHKFVPPPSISPTASTSSSTSSYRPQQSASISAESLTITQVGGNYAAPGLAMVSEGFSTRDRFSSNIFHMMLTMLSISITSFLDKLLPYLLLNTLSPAFILNITRLSKRTLFPNGYPGPQPQEPTLEEQAEIRAKLVAWRGKGVLSYFLPLILGPRPSDTLGAVVDPLSSAQCNTHLLVLILDTVLMGLFPELADGLGKSE</sequence>
<dbReference type="KEGG" id="lbc:LACBIDRAFT_320654"/>
<dbReference type="HOGENOM" id="CLU_032678_0_0_1"/>
<evidence type="ECO:0000313" key="3">
    <source>
        <dbReference type="EMBL" id="EDR15081.1"/>
    </source>
</evidence>
<organism evidence="4">
    <name type="scientific">Laccaria bicolor (strain S238N-H82 / ATCC MYA-4686)</name>
    <name type="common">Bicoloured deceiver</name>
    <name type="synonym">Laccaria laccata var. bicolor</name>
    <dbReference type="NCBI Taxonomy" id="486041"/>
    <lineage>
        <taxon>Eukaryota</taxon>
        <taxon>Fungi</taxon>
        <taxon>Dikarya</taxon>
        <taxon>Basidiomycota</taxon>
        <taxon>Agaricomycotina</taxon>
        <taxon>Agaricomycetes</taxon>
        <taxon>Agaricomycetidae</taxon>
        <taxon>Agaricales</taxon>
        <taxon>Agaricineae</taxon>
        <taxon>Hydnangiaceae</taxon>
        <taxon>Laccaria</taxon>
    </lineage>
</organism>